<organism evidence="1 2">
    <name type="scientific">Gossypium davidsonii</name>
    <name type="common">Davidson's cotton</name>
    <name type="synonym">Gossypium klotzschianum subsp. davidsonii</name>
    <dbReference type="NCBI Taxonomy" id="34287"/>
    <lineage>
        <taxon>Eukaryota</taxon>
        <taxon>Viridiplantae</taxon>
        <taxon>Streptophyta</taxon>
        <taxon>Embryophyta</taxon>
        <taxon>Tracheophyta</taxon>
        <taxon>Spermatophyta</taxon>
        <taxon>Magnoliopsida</taxon>
        <taxon>eudicotyledons</taxon>
        <taxon>Gunneridae</taxon>
        <taxon>Pentapetalae</taxon>
        <taxon>rosids</taxon>
        <taxon>malvids</taxon>
        <taxon>Malvales</taxon>
        <taxon>Malvaceae</taxon>
        <taxon>Malvoideae</taxon>
        <taxon>Gossypium</taxon>
    </lineage>
</organism>
<protein>
    <submittedName>
        <fullName evidence="1">Uncharacterized protein</fullName>
    </submittedName>
</protein>
<feature type="non-terminal residue" evidence="1">
    <location>
        <position position="1"/>
    </location>
</feature>
<evidence type="ECO:0000313" key="1">
    <source>
        <dbReference type="EMBL" id="MBA0613973.1"/>
    </source>
</evidence>
<name>A0A7J8RK75_GOSDV</name>
<accession>A0A7J8RK75</accession>
<proteinExistence type="predicted"/>
<dbReference type="AlphaFoldDB" id="A0A7J8RK75"/>
<dbReference type="Proteomes" id="UP000593561">
    <property type="component" value="Unassembled WGS sequence"/>
</dbReference>
<keyword evidence="2" id="KW-1185">Reference proteome</keyword>
<dbReference type="EMBL" id="JABFAC010000005">
    <property type="protein sequence ID" value="MBA0613973.1"/>
    <property type="molecule type" value="Genomic_DNA"/>
</dbReference>
<sequence length="66" mass="7274">MALEGMLRQGEAFWVENAPSLALNRAATGRLVLIELKFCGREGMVDVTVYFSMVSKIVVSMPPNPM</sequence>
<reference evidence="1 2" key="1">
    <citation type="journal article" date="2019" name="Genome Biol. Evol.">
        <title>Insights into the evolution of the New World diploid cottons (Gossypium, subgenus Houzingenia) based on genome sequencing.</title>
        <authorList>
            <person name="Grover C.E."/>
            <person name="Arick M.A. 2nd"/>
            <person name="Thrash A."/>
            <person name="Conover J.L."/>
            <person name="Sanders W.S."/>
            <person name="Peterson D.G."/>
            <person name="Frelichowski J.E."/>
            <person name="Scheffler J.A."/>
            <person name="Scheffler B.E."/>
            <person name="Wendel J.F."/>
        </authorList>
    </citation>
    <scope>NUCLEOTIDE SEQUENCE [LARGE SCALE GENOMIC DNA]</scope>
    <source>
        <strain evidence="1">27</strain>
        <tissue evidence="1">Leaf</tissue>
    </source>
</reference>
<evidence type="ECO:0000313" key="2">
    <source>
        <dbReference type="Proteomes" id="UP000593561"/>
    </source>
</evidence>
<gene>
    <name evidence="1" type="ORF">Godav_014319</name>
</gene>
<comment type="caution">
    <text evidence="1">The sequence shown here is derived from an EMBL/GenBank/DDBJ whole genome shotgun (WGS) entry which is preliminary data.</text>
</comment>